<protein>
    <submittedName>
        <fullName evidence="8">AEC family transporter</fullName>
    </submittedName>
</protein>
<evidence type="ECO:0000256" key="7">
    <source>
        <dbReference type="SAM" id="Phobius"/>
    </source>
</evidence>
<dbReference type="EMBL" id="JBHULB010000082">
    <property type="protein sequence ID" value="MFD2588907.1"/>
    <property type="molecule type" value="Genomic_DNA"/>
</dbReference>
<reference evidence="9" key="1">
    <citation type="journal article" date="2019" name="Int. J. Syst. Evol. Microbiol.">
        <title>The Global Catalogue of Microorganisms (GCM) 10K type strain sequencing project: providing services to taxonomists for standard genome sequencing and annotation.</title>
        <authorList>
            <consortium name="The Broad Institute Genomics Platform"/>
            <consortium name="The Broad Institute Genome Sequencing Center for Infectious Disease"/>
            <person name="Wu L."/>
            <person name="Ma J."/>
        </authorList>
    </citation>
    <scope>NUCLEOTIDE SEQUENCE [LARGE SCALE GENOMIC DNA]</scope>
    <source>
        <strain evidence="9">KCTC 52368</strain>
    </source>
</reference>
<feature type="transmembrane region" description="Helical" evidence="7">
    <location>
        <begin position="58"/>
        <end position="78"/>
    </location>
</feature>
<keyword evidence="2" id="KW-0813">Transport</keyword>
<dbReference type="Pfam" id="PF03547">
    <property type="entry name" value="Mem_trans"/>
    <property type="match status" value="2"/>
</dbReference>
<dbReference type="Proteomes" id="UP001597526">
    <property type="component" value="Unassembled WGS sequence"/>
</dbReference>
<evidence type="ECO:0000256" key="1">
    <source>
        <dbReference type="ARBA" id="ARBA00004141"/>
    </source>
</evidence>
<keyword evidence="4 7" id="KW-0812">Transmembrane</keyword>
<dbReference type="PANTHER" id="PTHR36838:SF1">
    <property type="entry name" value="SLR1864 PROTEIN"/>
    <property type="match status" value="1"/>
</dbReference>
<evidence type="ECO:0000256" key="5">
    <source>
        <dbReference type="ARBA" id="ARBA00022989"/>
    </source>
</evidence>
<feature type="transmembrane region" description="Helical" evidence="7">
    <location>
        <begin position="157"/>
        <end position="176"/>
    </location>
</feature>
<evidence type="ECO:0000313" key="9">
    <source>
        <dbReference type="Proteomes" id="UP001597526"/>
    </source>
</evidence>
<keyword evidence="3" id="KW-1003">Cell membrane</keyword>
<proteinExistence type="predicted"/>
<dbReference type="InterPro" id="IPR004776">
    <property type="entry name" value="Mem_transp_PIN-like"/>
</dbReference>
<feature type="transmembrane region" description="Helical" evidence="7">
    <location>
        <begin position="90"/>
        <end position="109"/>
    </location>
</feature>
<comment type="subcellular location">
    <subcellularLocation>
        <location evidence="1">Membrane</location>
        <topology evidence="1">Multi-pass membrane protein</topology>
    </subcellularLocation>
</comment>
<evidence type="ECO:0000256" key="4">
    <source>
        <dbReference type="ARBA" id="ARBA00022692"/>
    </source>
</evidence>
<organism evidence="8 9">
    <name type="scientific">Croceitalea marina</name>
    <dbReference type="NCBI Taxonomy" id="1775166"/>
    <lineage>
        <taxon>Bacteria</taxon>
        <taxon>Pseudomonadati</taxon>
        <taxon>Bacteroidota</taxon>
        <taxon>Flavobacteriia</taxon>
        <taxon>Flavobacteriales</taxon>
        <taxon>Flavobacteriaceae</taxon>
        <taxon>Croceitalea</taxon>
    </lineage>
</organism>
<feature type="transmembrane region" description="Helical" evidence="7">
    <location>
        <begin position="219"/>
        <end position="241"/>
    </location>
</feature>
<feature type="transmembrane region" description="Helical" evidence="7">
    <location>
        <begin position="247"/>
        <end position="267"/>
    </location>
</feature>
<keyword evidence="5 7" id="KW-1133">Transmembrane helix</keyword>
<feature type="transmembrane region" description="Helical" evidence="7">
    <location>
        <begin position="188"/>
        <end position="207"/>
    </location>
</feature>
<feature type="transmembrane region" description="Helical" evidence="7">
    <location>
        <begin position="279"/>
        <end position="300"/>
    </location>
</feature>
<gene>
    <name evidence="8" type="ORF">ACFSQJ_18420</name>
</gene>
<sequence>MEKTIFLFSFLILGIIGRYSGYVPNGYAKKLNKLLINFFIPVLTLRYLPEMQFSEKHIWLVLSPWIVYLGSMLFFEAVNVAKPIPRKTRAVLIMTSGIGSISFAGFPIFEMLYGQEGLAMGIILSLAGTFVVCNTLGVFTGFWFAQKQTNFLKLLKNIFTFPPFIAMLLSFVLLAFNYKHTEIISDVLTVMGKPFSYLALFTIGLGIKKDAIKKNKNYFLLGQCYKLVLAPSLIFIILYLIGEHESTLARICVLGAGLGSMNTIAIVAAELKLKPDLAFLMPGLGIPISMITVLLIYILFF</sequence>
<evidence type="ECO:0000256" key="2">
    <source>
        <dbReference type="ARBA" id="ARBA00022448"/>
    </source>
</evidence>
<feature type="transmembrane region" description="Helical" evidence="7">
    <location>
        <begin position="121"/>
        <end position="145"/>
    </location>
</feature>
<keyword evidence="6 7" id="KW-0472">Membrane</keyword>
<evidence type="ECO:0000256" key="6">
    <source>
        <dbReference type="ARBA" id="ARBA00023136"/>
    </source>
</evidence>
<dbReference type="PANTHER" id="PTHR36838">
    <property type="entry name" value="AUXIN EFFLUX CARRIER FAMILY PROTEIN"/>
    <property type="match status" value="1"/>
</dbReference>
<accession>A0ABW5MZV5</accession>
<comment type="caution">
    <text evidence="8">The sequence shown here is derived from an EMBL/GenBank/DDBJ whole genome shotgun (WGS) entry which is preliminary data.</text>
</comment>
<keyword evidence="9" id="KW-1185">Reference proteome</keyword>
<dbReference type="RefSeq" id="WP_377768371.1">
    <property type="nucleotide sequence ID" value="NZ_JBHULB010000082.1"/>
</dbReference>
<evidence type="ECO:0000313" key="8">
    <source>
        <dbReference type="EMBL" id="MFD2588907.1"/>
    </source>
</evidence>
<evidence type="ECO:0000256" key="3">
    <source>
        <dbReference type="ARBA" id="ARBA00022475"/>
    </source>
</evidence>
<name>A0ABW5MZV5_9FLAO</name>